<dbReference type="GO" id="GO:0016787">
    <property type="term" value="F:hydrolase activity"/>
    <property type="evidence" value="ECO:0007669"/>
    <property type="project" value="UniProtKB-KW"/>
</dbReference>
<dbReference type="STRING" id="29341.RSJ17_08995"/>
<dbReference type="PANTHER" id="PTHR30636">
    <property type="entry name" value="UPF0701 PROTEIN YICC"/>
    <property type="match status" value="1"/>
</dbReference>
<dbReference type="EMBL" id="AYSO01000014">
    <property type="protein sequence ID" value="KIE47524.1"/>
    <property type="molecule type" value="Genomic_DNA"/>
</dbReference>
<dbReference type="PANTHER" id="PTHR30636:SF3">
    <property type="entry name" value="UPF0701 PROTEIN YICC"/>
    <property type="match status" value="1"/>
</dbReference>
<evidence type="ECO:0000259" key="7">
    <source>
        <dbReference type="Pfam" id="PF08340"/>
    </source>
</evidence>
<dbReference type="GO" id="GO:0004521">
    <property type="term" value="F:RNA endonuclease activity"/>
    <property type="evidence" value="ECO:0007669"/>
    <property type="project" value="InterPro"/>
</dbReference>
<evidence type="ECO:0000313" key="8">
    <source>
        <dbReference type="EMBL" id="KIE47524.1"/>
    </source>
</evidence>
<dbReference type="NCBIfam" id="TIGR00255">
    <property type="entry name" value="YicC/YloC family endoribonuclease"/>
    <property type="match status" value="1"/>
</dbReference>
<dbReference type="InterPro" id="IPR005229">
    <property type="entry name" value="YicC/YloC-like"/>
</dbReference>
<evidence type="ECO:0000313" key="9">
    <source>
        <dbReference type="Proteomes" id="UP000031366"/>
    </source>
</evidence>
<reference evidence="8 9" key="1">
    <citation type="journal article" date="2015" name="Infect. Genet. Evol.">
        <title>Genomic sequences of six botulinum neurotoxin-producing strains representing three clostridial species illustrate the mobility and diversity of botulinum neurotoxin genes.</title>
        <authorList>
            <person name="Smith T.J."/>
            <person name="Hill K.K."/>
            <person name="Xie G."/>
            <person name="Foley B.T."/>
            <person name="Williamson C.H."/>
            <person name="Foster J.T."/>
            <person name="Johnson S.L."/>
            <person name="Chertkov O."/>
            <person name="Teshima H."/>
            <person name="Gibbons H.S."/>
            <person name="Johnsky L.A."/>
            <person name="Karavis M.A."/>
            <person name="Smith L.A."/>
        </authorList>
    </citation>
    <scope>NUCLEOTIDE SEQUENCE [LARGE SCALE GENOMIC DNA]</scope>
    <source>
        <strain evidence="8 9">CDC 2741</strain>
    </source>
</reference>
<dbReference type="OrthoDB" id="9771229at2"/>
<evidence type="ECO:0000259" key="6">
    <source>
        <dbReference type="Pfam" id="PF03755"/>
    </source>
</evidence>
<sequence>MIKSMTGFGRGSGSDGHSNFIVEIKSVNHRYFELNVRMPRALISLEDNIRKVVSEKIKRGKIDIFITQNYHDKENVEAVLNEELVKSYMDCLKTIQSMYELRDDISITNLARFPEVINLKQKEENLEEAWKELQVSLDEALTSLVHMREIEGIKLNQDISHRCDLVKKFTNMISERVPMVSIEYRDKLTKKVKELLEESQLDENRIVMEVVLLADKTGIDEEIVRLNSHIFQVKETLQLEEPVGRKLDFIVQEMNRESNTIASKVNDLDITNLAVNIKSEIEKIREQVQNVE</sequence>
<accession>A0A0C1U410</accession>
<evidence type="ECO:0000256" key="4">
    <source>
        <dbReference type="ARBA" id="ARBA00022801"/>
    </source>
</evidence>
<evidence type="ECO:0000256" key="3">
    <source>
        <dbReference type="ARBA" id="ARBA00022759"/>
    </source>
</evidence>
<gene>
    <name evidence="8" type="ORF">U732_3060</name>
</gene>
<dbReference type="InterPro" id="IPR013527">
    <property type="entry name" value="YicC-like_N"/>
</dbReference>
<dbReference type="RefSeq" id="WP_039631484.1">
    <property type="nucleotide sequence ID" value="NZ_AYSO01000014.1"/>
</dbReference>
<keyword evidence="3" id="KW-0255">Endonuclease</keyword>
<dbReference type="InterPro" id="IPR013551">
    <property type="entry name" value="YicC-like_C"/>
</dbReference>
<proteinExistence type="inferred from homology"/>
<name>A0A0C1U410_9CLOT</name>
<evidence type="ECO:0008006" key="10">
    <source>
        <dbReference type="Google" id="ProtNLM"/>
    </source>
</evidence>
<protein>
    <recommendedName>
        <fullName evidence="10">YicC-like, N-terminal region family protein</fullName>
    </recommendedName>
</protein>
<dbReference type="AlphaFoldDB" id="A0A0C1U410"/>
<feature type="domain" description="Endoribonuclease YicC-like C-terminal" evidence="7">
    <location>
        <begin position="173"/>
        <end position="292"/>
    </location>
</feature>
<feature type="domain" description="Endoribonuclease YicC-like N-terminal" evidence="6">
    <location>
        <begin position="2"/>
        <end position="156"/>
    </location>
</feature>
<comment type="caution">
    <text evidence="8">The sequence shown here is derived from an EMBL/GenBank/DDBJ whole genome shotgun (WGS) entry which is preliminary data.</text>
</comment>
<dbReference type="Pfam" id="PF03755">
    <property type="entry name" value="YicC-like_N"/>
    <property type="match status" value="1"/>
</dbReference>
<organism evidence="8 9">
    <name type="scientific">Clostridium argentinense CDC 2741</name>
    <dbReference type="NCBI Taxonomy" id="1418104"/>
    <lineage>
        <taxon>Bacteria</taxon>
        <taxon>Bacillati</taxon>
        <taxon>Bacillota</taxon>
        <taxon>Clostridia</taxon>
        <taxon>Eubacteriales</taxon>
        <taxon>Clostridiaceae</taxon>
        <taxon>Clostridium</taxon>
    </lineage>
</organism>
<comment type="cofactor">
    <cofactor evidence="1">
        <name>a divalent metal cation</name>
        <dbReference type="ChEBI" id="CHEBI:60240"/>
    </cofactor>
</comment>
<evidence type="ECO:0000256" key="2">
    <source>
        <dbReference type="ARBA" id="ARBA00022722"/>
    </source>
</evidence>
<evidence type="ECO:0000256" key="5">
    <source>
        <dbReference type="ARBA" id="ARBA00035648"/>
    </source>
</evidence>
<dbReference type="Pfam" id="PF08340">
    <property type="entry name" value="YicC-like_C"/>
    <property type="match status" value="1"/>
</dbReference>
<keyword evidence="2" id="KW-0540">Nuclease</keyword>
<evidence type="ECO:0000256" key="1">
    <source>
        <dbReference type="ARBA" id="ARBA00001968"/>
    </source>
</evidence>
<keyword evidence="4" id="KW-0378">Hydrolase</keyword>
<keyword evidence="9" id="KW-1185">Reference proteome</keyword>
<comment type="similarity">
    <text evidence="5">Belongs to the YicC/YloC family.</text>
</comment>
<dbReference type="Proteomes" id="UP000031366">
    <property type="component" value="Unassembled WGS sequence"/>
</dbReference>